<dbReference type="InterPro" id="IPR016939">
    <property type="entry name" value="Ribosomal_mS23_fun"/>
</dbReference>
<keyword evidence="5" id="KW-0687">Ribonucleoprotein</keyword>
<evidence type="ECO:0000256" key="3">
    <source>
        <dbReference type="ARBA" id="ARBA00022980"/>
    </source>
</evidence>
<sequence length="261" mass="30465">MPKAIPIFHNVTRMHQRGLIDRLPAWVPAMRLVPPSTPLPRAVCQTNVQGQQPFEQPANKTLATHYAEQIKSLYPQPKHLISSQLKHTRAARKLRPQQIVYPEDRLRQRFYRDHPFELVRAQTLVEESNRIEADYSTPLDKRPKPLTGEDVIKFQLHLVSTGLTIDEAYEKAVRDFRTVRMEEEAEVRRIAEKRRAAELTAWQKQAQVQGLPSFERSHTLKAKNPQNYEAWLQEDEASYNTQQAFRLRLETMKANKEQQGQ</sequence>
<evidence type="ECO:0000256" key="4">
    <source>
        <dbReference type="ARBA" id="ARBA00023128"/>
    </source>
</evidence>
<dbReference type="STRING" id="765915.A0A1Y2HH44"/>
<dbReference type="PANTHER" id="PTHR37799:SF1">
    <property type="entry name" value="SMALL RIBOSOMAL SUBUNIT PROTEIN MS23"/>
    <property type="match status" value="1"/>
</dbReference>
<evidence type="ECO:0000256" key="5">
    <source>
        <dbReference type="ARBA" id="ARBA00023274"/>
    </source>
</evidence>
<reference evidence="8 9" key="1">
    <citation type="submission" date="2016-07" db="EMBL/GenBank/DDBJ databases">
        <title>Pervasive Adenine N6-methylation of Active Genes in Fungi.</title>
        <authorList>
            <consortium name="DOE Joint Genome Institute"/>
            <person name="Mondo S.J."/>
            <person name="Dannebaum R.O."/>
            <person name="Kuo R.C."/>
            <person name="Labutti K."/>
            <person name="Haridas S."/>
            <person name="Kuo A."/>
            <person name="Salamov A."/>
            <person name="Ahrendt S.R."/>
            <person name="Lipzen A."/>
            <person name="Sullivan W."/>
            <person name="Andreopoulos W.B."/>
            <person name="Clum A."/>
            <person name="Lindquist E."/>
            <person name="Daum C."/>
            <person name="Ramamoorthy G.K."/>
            <person name="Gryganskyi A."/>
            <person name="Culley D."/>
            <person name="Magnuson J.K."/>
            <person name="James T.Y."/>
            <person name="O'Malley M.A."/>
            <person name="Stajich J.E."/>
            <person name="Spatafora J.W."/>
            <person name="Visel A."/>
            <person name="Grigoriev I.V."/>
        </authorList>
    </citation>
    <scope>NUCLEOTIDE SEQUENCE [LARGE SCALE GENOMIC DNA]</scope>
    <source>
        <strain evidence="8 9">PL171</strain>
    </source>
</reference>
<evidence type="ECO:0000313" key="9">
    <source>
        <dbReference type="Proteomes" id="UP000193411"/>
    </source>
</evidence>
<keyword evidence="3 8" id="KW-0689">Ribosomal protein</keyword>
<gene>
    <name evidence="8" type="ORF">BCR44DRAFT_81548</name>
</gene>
<dbReference type="GO" id="GO:0003735">
    <property type="term" value="F:structural constituent of ribosome"/>
    <property type="evidence" value="ECO:0007669"/>
    <property type="project" value="InterPro"/>
</dbReference>
<evidence type="ECO:0000313" key="8">
    <source>
        <dbReference type="EMBL" id="ORZ33896.1"/>
    </source>
</evidence>
<comment type="caution">
    <text evidence="8">The sequence shown here is derived from an EMBL/GenBank/DDBJ whole genome shotgun (WGS) entry which is preliminary data.</text>
</comment>
<dbReference type="PANTHER" id="PTHR37799">
    <property type="entry name" value="37S RIBOSOMAL PROTEIN S25, MITOCHONDRIAL"/>
    <property type="match status" value="1"/>
</dbReference>
<evidence type="ECO:0000256" key="1">
    <source>
        <dbReference type="ARBA" id="ARBA00004173"/>
    </source>
</evidence>
<proteinExistence type="inferred from homology"/>
<evidence type="ECO:0000256" key="2">
    <source>
        <dbReference type="ARBA" id="ARBA00009864"/>
    </source>
</evidence>
<evidence type="ECO:0000256" key="6">
    <source>
        <dbReference type="ARBA" id="ARBA00035137"/>
    </source>
</evidence>
<dbReference type="AlphaFoldDB" id="A0A1Y2HH44"/>
<accession>A0A1Y2HH44</accession>
<dbReference type="Pfam" id="PF13741">
    <property type="entry name" value="MRP-S25"/>
    <property type="match status" value="1"/>
</dbReference>
<protein>
    <recommendedName>
        <fullName evidence="6">Small ribosomal subunit protein mS23</fullName>
    </recommendedName>
    <alternativeName>
        <fullName evidence="7">37S ribosomal protein S25, mitochondrial</fullName>
    </alternativeName>
</protein>
<keyword evidence="4" id="KW-0496">Mitochondrion</keyword>
<dbReference type="OrthoDB" id="5542239at2759"/>
<comment type="similarity">
    <text evidence="2">Belongs to the mitochondrion-specific ribosomal protein mS23 family.</text>
</comment>
<name>A0A1Y2HH44_9FUNG</name>
<dbReference type="EMBL" id="MCFL01000032">
    <property type="protein sequence ID" value="ORZ33896.1"/>
    <property type="molecule type" value="Genomic_DNA"/>
</dbReference>
<comment type="subcellular location">
    <subcellularLocation>
        <location evidence="1">Mitochondrion</location>
    </subcellularLocation>
</comment>
<evidence type="ECO:0000256" key="7">
    <source>
        <dbReference type="ARBA" id="ARBA00035421"/>
    </source>
</evidence>
<dbReference type="Proteomes" id="UP000193411">
    <property type="component" value="Unassembled WGS sequence"/>
</dbReference>
<dbReference type="GO" id="GO:0005763">
    <property type="term" value="C:mitochondrial small ribosomal subunit"/>
    <property type="evidence" value="ECO:0007669"/>
    <property type="project" value="InterPro"/>
</dbReference>
<keyword evidence="9" id="KW-1185">Reference proteome</keyword>
<feature type="non-terminal residue" evidence="8">
    <location>
        <position position="261"/>
    </location>
</feature>
<organism evidence="8 9">
    <name type="scientific">Catenaria anguillulae PL171</name>
    <dbReference type="NCBI Taxonomy" id="765915"/>
    <lineage>
        <taxon>Eukaryota</taxon>
        <taxon>Fungi</taxon>
        <taxon>Fungi incertae sedis</taxon>
        <taxon>Blastocladiomycota</taxon>
        <taxon>Blastocladiomycetes</taxon>
        <taxon>Blastocladiales</taxon>
        <taxon>Catenariaceae</taxon>
        <taxon>Catenaria</taxon>
    </lineage>
</organism>